<gene>
    <name evidence="2" type="ORF">K1J50_04770</name>
</gene>
<dbReference type="Gene3D" id="1.20.1250.20">
    <property type="entry name" value="MFS general substrate transporter like domains"/>
    <property type="match status" value="1"/>
</dbReference>
<keyword evidence="3" id="KW-1185">Reference proteome</keyword>
<keyword evidence="1" id="KW-1133">Transmembrane helix</keyword>
<organism evidence="2 3">
    <name type="scientific">Caldovatus aquaticus</name>
    <dbReference type="NCBI Taxonomy" id="2865671"/>
    <lineage>
        <taxon>Bacteria</taxon>
        <taxon>Pseudomonadati</taxon>
        <taxon>Pseudomonadota</taxon>
        <taxon>Alphaproteobacteria</taxon>
        <taxon>Acetobacterales</taxon>
        <taxon>Roseomonadaceae</taxon>
        <taxon>Caldovatus</taxon>
    </lineage>
</organism>
<evidence type="ECO:0000256" key="1">
    <source>
        <dbReference type="SAM" id="Phobius"/>
    </source>
</evidence>
<feature type="transmembrane region" description="Helical" evidence="1">
    <location>
        <begin position="66"/>
        <end position="87"/>
    </location>
</feature>
<comment type="caution">
    <text evidence="2">The sequence shown here is derived from an EMBL/GenBank/DDBJ whole genome shotgun (WGS) entry which is preliminary data.</text>
</comment>
<evidence type="ECO:0008006" key="4">
    <source>
        <dbReference type="Google" id="ProtNLM"/>
    </source>
</evidence>
<dbReference type="Proteomes" id="UP001519924">
    <property type="component" value="Unassembled WGS sequence"/>
</dbReference>
<feature type="transmembrane region" description="Helical" evidence="1">
    <location>
        <begin position="127"/>
        <end position="150"/>
    </location>
</feature>
<dbReference type="EMBL" id="JAHZUY010000006">
    <property type="protein sequence ID" value="MBW8268792.1"/>
    <property type="molecule type" value="Genomic_DNA"/>
</dbReference>
<keyword evidence="1" id="KW-0472">Membrane</keyword>
<accession>A0ABS7F1E4</accession>
<name>A0ABS7F1E4_9PROT</name>
<protein>
    <recommendedName>
        <fullName evidence="4">MFS transporter</fullName>
    </recommendedName>
</protein>
<dbReference type="SUPFAM" id="SSF103473">
    <property type="entry name" value="MFS general substrate transporter"/>
    <property type="match status" value="1"/>
</dbReference>
<reference evidence="2 3" key="1">
    <citation type="submission" date="2021-08" db="EMBL/GenBank/DDBJ databases">
        <title>Caldovatus sediminis gen. nov., sp. nov., a moderately thermophilic bacterium isolated from a hot spring.</title>
        <authorList>
            <person name="Hu C.-J."/>
            <person name="Li W.-J."/>
            <person name="Xian W.-D."/>
        </authorList>
    </citation>
    <scope>NUCLEOTIDE SEQUENCE [LARGE SCALE GENOMIC DNA]</scope>
    <source>
        <strain evidence="2 3">SYSU G05006</strain>
    </source>
</reference>
<evidence type="ECO:0000313" key="3">
    <source>
        <dbReference type="Proteomes" id="UP001519924"/>
    </source>
</evidence>
<feature type="transmembrane region" description="Helical" evidence="1">
    <location>
        <begin position="156"/>
        <end position="175"/>
    </location>
</feature>
<sequence length="183" mass="17895">MRFITLGLAFAVALFAQLGLVTQLFSLLVPALGEAGAGGAVSLLTVCGVLGRTALGALLRPGAARVASALSLAVQIGGMAALLAALPAGSVPLLLGCALFGLGLGNLVSLPPVIVQAEFPPALVARTVALVAAANQAFYAFASAAFGALREALGDGAVPAAAACQAVAALVVLAGRRTGRGRR</sequence>
<proteinExistence type="predicted"/>
<evidence type="ECO:0000313" key="2">
    <source>
        <dbReference type="EMBL" id="MBW8268792.1"/>
    </source>
</evidence>
<feature type="transmembrane region" description="Helical" evidence="1">
    <location>
        <begin position="36"/>
        <end position="59"/>
    </location>
</feature>
<feature type="transmembrane region" description="Helical" evidence="1">
    <location>
        <begin position="93"/>
        <end position="115"/>
    </location>
</feature>
<keyword evidence="1" id="KW-0812">Transmembrane</keyword>
<dbReference type="RefSeq" id="WP_220116293.1">
    <property type="nucleotide sequence ID" value="NZ_JAHZUY010000006.1"/>
</dbReference>
<dbReference type="InterPro" id="IPR036259">
    <property type="entry name" value="MFS_trans_sf"/>
</dbReference>